<keyword evidence="2" id="KW-1185">Reference proteome</keyword>
<gene>
    <name evidence="1" type="ORF">HG542_12825</name>
</gene>
<protein>
    <submittedName>
        <fullName evidence="1">Uncharacterized protein</fullName>
    </submittedName>
</protein>
<proteinExistence type="predicted"/>
<comment type="caution">
    <text evidence="1">The sequence shown here is derived from an EMBL/GenBank/DDBJ whole genome shotgun (WGS) entry which is preliminary data.</text>
</comment>
<organism evidence="1 2">
    <name type="scientific">Streptomyces morookaense</name>
    <name type="common">Streptoverticillium morookaense</name>
    <dbReference type="NCBI Taxonomy" id="1970"/>
    <lineage>
        <taxon>Bacteria</taxon>
        <taxon>Bacillati</taxon>
        <taxon>Actinomycetota</taxon>
        <taxon>Actinomycetes</taxon>
        <taxon>Kitasatosporales</taxon>
        <taxon>Streptomycetaceae</taxon>
        <taxon>Streptomyces</taxon>
    </lineage>
</organism>
<dbReference type="Proteomes" id="UP000587462">
    <property type="component" value="Unassembled WGS sequence"/>
</dbReference>
<reference evidence="1 2" key="1">
    <citation type="submission" date="2020-04" db="EMBL/GenBank/DDBJ databases">
        <title>Draft Genome Sequence of Streptomyces morookaense DSM 40503, an 8-azaguanine-producing strain.</title>
        <authorList>
            <person name="Qi J."/>
            <person name="Gao J.-M."/>
        </authorList>
    </citation>
    <scope>NUCLEOTIDE SEQUENCE [LARGE SCALE GENOMIC DNA]</scope>
    <source>
        <strain evidence="1 2">DSM 40503</strain>
    </source>
</reference>
<accession>A0A7Y7B4P7</accession>
<name>A0A7Y7B4P7_STRMO</name>
<dbReference type="RefSeq" id="WP_171080769.1">
    <property type="nucleotide sequence ID" value="NZ_BNBU01000005.1"/>
</dbReference>
<evidence type="ECO:0000313" key="2">
    <source>
        <dbReference type="Proteomes" id="UP000587462"/>
    </source>
</evidence>
<evidence type="ECO:0000313" key="1">
    <source>
        <dbReference type="EMBL" id="NVK78551.1"/>
    </source>
</evidence>
<dbReference type="EMBL" id="JABBXF010000025">
    <property type="protein sequence ID" value="NVK78551.1"/>
    <property type="molecule type" value="Genomic_DNA"/>
</dbReference>
<dbReference type="AlphaFoldDB" id="A0A7Y7B4P7"/>
<sequence>MPPSPQTHPEILISKRAADFLGRAPETLLTPKQVQKALQMSHDTQGRITGPLSVAQFRLLLAQPPEWLLEHHRGLVAKGIPQQGRPAPPRPAAAFGPLFREPAFAEIAEEDSVAD</sequence>